<sequence length="772" mass="82153">MNRYDTSAFQQIWKSTLGYPTVKIAVLDGPVDTTHPSLQDAQLSKLPTLVSSAPGVGRMSEHGTHITSVIFGQHDSEIRGIAPACNGIIAPIFSDDKARLSQLDLARAINQALDQGAHVINISGGELSAPDAAETILAEAVQACHKAGVLIVAAAGNDGCDCLHLPAALPAVLAVGALDIRGHPFDFSNWGETYQTNGILAPGEQILGAMPGGGSARKSGTSFATPIVTGLIGLMLSLQIQQGQSPNPYQIKEAILRTALSCASDTGKRCLTGRLDILEVYNTIVNQSEITVSETVSASSAQIGINMSNINPSESHTAEFDNSMGQPNSPIYPQATVLATQPENYAPPANTPQTLTDQNVPVGVLSASGMATPNGQPIPTYPGSQSTPTYPPAGMTNNIQGLQASSPETNQVVANVPAQFASTPMPQNYPTVNQVAPSAVAPSEGCGCDSSPSSLIYAIGVIGYDFATEARRDSFKQLMPVVNANNSAESFPDGNVPDGTIAIPANPYDARQMVNYLLGSPRGDGQAANGNPEEAASLIWTLNLELTPIYAIEPKGAFGYVVYKQMAEFLAGQILASNSNEYIERISLPGVLTGKTVRLFSGQVVPVIEPLNTRGMYAWNTNQLISSVMAAIAGDNNESGLGDAERGEVEYALRSFLQRIYYDLRNLGQTAQERALNYASANVFQFSDAMVDVLRNRQRVGGGTDMAVAMQLDSIAVEKSPFCRVDSDCWDVKITFFDPENDRRARRVLRYTIDVSDLMPVTIGQPRIWDIS</sequence>
<dbReference type="InterPro" id="IPR000209">
    <property type="entry name" value="Peptidase_S8/S53_dom"/>
</dbReference>
<evidence type="ECO:0000256" key="2">
    <source>
        <dbReference type="ARBA" id="ARBA00022670"/>
    </source>
</evidence>
<evidence type="ECO:0000259" key="8">
    <source>
        <dbReference type="Pfam" id="PF18065"/>
    </source>
</evidence>
<organism evidence="9 10">
    <name type="scientific">Romeriopsis navalis LEGE 11480</name>
    <dbReference type="NCBI Taxonomy" id="2777977"/>
    <lineage>
        <taxon>Bacteria</taxon>
        <taxon>Bacillati</taxon>
        <taxon>Cyanobacteriota</taxon>
        <taxon>Cyanophyceae</taxon>
        <taxon>Leptolyngbyales</taxon>
        <taxon>Leptolyngbyaceae</taxon>
        <taxon>Romeriopsis</taxon>
        <taxon>Romeriopsis navalis</taxon>
    </lineage>
</organism>
<evidence type="ECO:0000256" key="4">
    <source>
        <dbReference type="ARBA" id="ARBA00022825"/>
    </source>
</evidence>
<dbReference type="Proteomes" id="UP000625316">
    <property type="component" value="Unassembled WGS sequence"/>
</dbReference>
<comment type="similarity">
    <text evidence="1 5">Belongs to the peptidase S8 family.</text>
</comment>
<gene>
    <name evidence="9" type="ORF">IQ266_19785</name>
</gene>
<keyword evidence="4 5" id="KW-0720">Serine protease</keyword>
<dbReference type="InterPro" id="IPR040483">
    <property type="entry name" value="PatG_dom"/>
</dbReference>
<dbReference type="InterPro" id="IPR015500">
    <property type="entry name" value="Peptidase_S8_subtilisin-rel"/>
</dbReference>
<feature type="active site" description="Charge relay system" evidence="5">
    <location>
        <position position="62"/>
    </location>
</feature>
<proteinExistence type="inferred from homology"/>
<evidence type="ECO:0000256" key="1">
    <source>
        <dbReference type="ARBA" id="ARBA00011073"/>
    </source>
</evidence>
<dbReference type="PRINTS" id="PR00723">
    <property type="entry name" value="SUBTILISIN"/>
</dbReference>
<dbReference type="InterPro" id="IPR036852">
    <property type="entry name" value="Peptidase_S8/S53_dom_sf"/>
</dbReference>
<dbReference type="InterPro" id="IPR034056">
    <property type="entry name" value="Pep_S8_PatG/PatA-like"/>
</dbReference>
<dbReference type="CDD" id="cd07476">
    <property type="entry name" value="Peptidases_S8_thiazoline_oxidase_subtilisin-like_protease"/>
    <property type="match status" value="1"/>
</dbReference>
<reference evidence="9" key="1">
    <citation type="submission" date="2020-10" db="EMBL/GenBank/DDBJ databases">
        <authorList>
            <person name="Castelo-Branco R."/>
            <person name="Eusebio N."/>
            <person name="Adriana R."/>
            <person name="Vieira A."/>
            <person name="Brugerolle De Fraissinette N."/>
            <person name="Rezende De Castro R."/>
            <person name="Schneider M.P."/>
            <person name="Vasconcelos V."/>
            <person name="Leao P.N."/>
        </authorList>
    </citation>
    <scope>NUCLEOTIDE SEQUENCE</scope>
    <source>
        <strain evidence="9">LEGE 11480</strain>
    </source>
</reference>
<feature type="active site" description="Charge relay system" evidence="5">
    <location>
        <position position="28"/>
    </location>
</feature>
<dbReference type="GO" id="GO:0006508">
    <property type="term" value="P:proteolysis"/>
    <property type="evidence" value="ECO:0007669"/>
    <property type="project" value="UniProtKB-KW"/>
</dbReference>
<feature type="domain" description="PatG" evidence="7">
    <location>
        <begin position="456"/>
        <end position="593"/>
    </location>
</feature>
<evidence type="ECO:0000313" key="9">
    <source>
        <dbReference type="EMBL" id="MBE9031982.1"/>
    </source>
</evidence>
<dbReference type="GO" id="GO:0005615">
    <property type="term" value="C:extracellular space"/>
    <property type="evidence" value="ECO:0007669"/>
    <property type="project" value="TreeGrafter"/>
</dbReference>
<dbReference type="Gene3D" id="3.40.50.200">
    <property type="entry name" value="Peptidase S8/S53 domain"/>
    <property type="match status" value="1"/>
</dbReference>
<accession>A0A928Z5H0</accession>
<evidence type="ECO:0000313" key="10">
    <source>
        <dbReference type="Proteomes" id="UP000625316"/>
    </source>
</evidence>
<keyword evidence="3 5" id="KW-0378">Hydrolase</keyword>
<dbReference type="InterPro" id="IPR023830">
    <property type="entry name" value="Peptidase_S8A_PatG"/>
</dbReference>
<dbReference type="NCBIfam" id="TIGR03895">
    <property type="entry name" value="protease_PatA"/>
    <property type="match status" value="1"/>
</dbReference>
<dbReference type="PANTHER" id="PTHR43806:SF11">
    <property type="entry name" value="CEREVISIN-RELATED"/>
    <property type="match status" value="1"/>
</dbReference>
<dbReference type="PANTHER" id="PTHR43806">
    <property type="entry name" value="PEPTIDASE S8"/>
    <property type="match status" value="1"/>
</dbReference>
<dbReference type="EMBL" id="JADEXQ010000083">
    <property type="protein sequence ID" value="MBE9031982.1"/>
    <property type="molecule type" value="Genomic_DNA"/>
</dbReference>
<feature type="active site" description="Charge relay system" evidence="5">
    <location>
        <position position="222"/>
    </location>
</feature>
<evidence type="ECO:0000259" key="6">
    <source>
        <dbReference type="Pfam" id="PF00082"/>
    </source>
</evidence>
<dbReference type="PROSITE" id="PS51892">
    <property type="entry name" value="SUBTILASE"/>
    <property type="match status" value="1"/>
</dbReference>
<evidence type="ECO:0000259" key="7">
    <source>
        <dbReference type="Pfam" id="PF18047"/>
    </source>
</evidence>
<name>A0A928Z5H0_9CYAN</name>
<feature type="domain" description="Peptidase S8/S53" evidence="6">
    <location>
        <begin position="22"/>
        <end position="259"/>
    </location>
</feature>
<dbReference type="InterPro" id="IPR023828">
    <property type="entry name" value="Peptidase_S8_Ser-AS"/>
</dbReference>
<dbReference type="PROSITE" id="PS00138">
    <property type="entry name" value="SUBTILASE_SER"/>
    <property type="match status" value="1"/>
</dbReference>
<evidence type="ECO:0000256" key="3">
    <source>
        <dbReference type="ARBA" id="ARBA00022801"/>
    </source>
</evidence>
<dbReference type="Pfam" id="PF18065">
    <property type="entry name" value="PatG_C"/>
    <property type="match status" value="1"/>
</dbReference>
<evidence type="ECO:0000256" key="5">
    <source>
        <dbReference type="PROSITE-ProRule" id="PRU01240"/>
    </source>
</evidence>
<protein>
    <submittedName>
        <fullName evidence="9">PatA/PatG family cyanobactin maturation protease</fullName>
    </submittedName>
</protein>
<dbReference type="SUPFAM" id="SSF52743">
    <property type="entry name" value="Subtilisin-like"/>
    <property type="match status" value="1"/>
</dbReference>
<keyword evidence="2 5" id="KW-0645">Protease</keyword>
<dbReference type="InterPro" id="IPR040636">
    <property type="entry name" value="PatG_C"/>
</dbReference>
<dbReference type="InterPro" id="IPR050131">
    <property type="entry name" value="Peptidase_S8_subtilisin-like"/>
</dbReference>
<dbReference type="Pfam" id="PF18047">
    <property type="entry name" value="PatG_D"/>
    <property type="match status" value="1"/>
</dbReference>
<dbReference type="Pfam" id="PF00082">
    <property type="entry name" value="Peptidase_S8"/>
    <property type="match status" value="1"/>
</dbReference>
<dbReference type="AlphaFoldDB" id="A0A928Z5H0"/>
<dbReference type="GO" id="GO:0004252">
    <property type="term" value="F:serine-type endopeptidase activity"/>
    <property type="evidence" value="ECO:0007669"/>
    <property type="project" value="UniProtKB-UniRule"/>
</dbReference>
<feature type="domain" description="PatG C-terminal" evidence="8">
    <location>
        <begin position="645"/>
        <end position="769"/>
    </location>
</feature>
<comment type="caution">
    <text evidence="9">The sequence shown here is derived from an EMBL/GenBank/DDBJ whole genome shotgun (WGS) entry which is preliminary data.</text>
</comment>
<keyword evidence="10" id="KW-1185">Reference proteome</keyword>
<dbReference type="RefSeq" id="WP_264326807.1">
    <property type="nucleotide sequence ID" value="NZ_JADEXQ010000083.1"/>
</dbReference>